<reference evidence="8 9" key="1">
    <citation type="journal article" date="2014" name="FEMS Microbiol. Lett.">
        <title>Draft genome sequences of three Holospora species (Holospora obtusa, Holospora undulata, and Holospora elegans), endonuclear symbiotic bacteria of the ciliate Paramecium caudatum.</title>
        <authorList>
            <person name="Dohra H."/>
            <person name="Tanaka K."/>
            <person name="Suzuki T."/>
            <person name="Fujishima M."/>
            <person name="Suzuki H."/>
        </authorList>
    </citation>
    <scope>NUCLEOTIDE SEQUENCE [LARGE SCALE GENOMIC DNA]</scope>
    <source>
        <strain evidence="8 9">E1</strain>
    </source>
</reference>
<organism evidence="8 9">
    <name type="scientific">Holospora elegans E1</name>
    <dbReference type="NCBI Taxonomy" id="1427503"/>
    <lineage>
        <taxon>Bacteria</taxon>
        <taxon>Pseudomonadati</taxon>
        <taxon>Pseudomonadota</taxon>
        <taxon>Alphaproteobacteria</taxon>
        <taxon>Holosporales</taxon>
        <taxon>Holosporaceae</taxon>
        <taxon>Holospora</taxon>
    </lineage>
</organism>
<evidence type="ECO:0000256" key="6">
    <source>
        <dbReference type="ARBA" id="ARBA00023315"/>
    </source>
</evidence>
<evidence type="ECO:0000256" key="3">
    <source>
        <dbReference type="ARBA" id="ARBA00022519"/>
    </source>
</evidence>
<keyword evidence="7" id="KW-1133">Transmembrane helix</keyword>
<evidence type="ECO:0000256" key="2">
    <source>
        <dbReference type="ARBA" id="ARBA00022475"/>
    </source>
</evidence>
<comment type="subcellular location">
    <subcellularLocation>
        <location evidence="1">Cell inner membrane</location>
    </subcellularLocation>
</comment>
<evidence type="ECO:0000256" key="7">
    <source>
        <dbReference type="SAM" id="Phobius"/>
    </source>
</evidence>
<keyword evidence="3" id="KW-0997">Cell inner membrane</keyword>
<dbReference type="Pfam" id="PF03279">
    <property type="entry name" value="Lip_A_acyltrans"/>
    <property type="match status" value="1"/>
</dbReference>
<keyword evidence="4" id="KW-0808">Transferase</keyword>
<dbReference type="GO" id="GO:0016746">
    <property type="term" value="F:acyltransferase activity"/>
    <property type="evidence" value="ECO:0007669"/>
    <property type="project" value="UniProtKB-KW"/>
</dbReference>
<evidence type="ECO:0000256" key="1">
    <source>
        <dbReference type="ARBA" id="ARBA00004533"/>
    </source>
</evidence>
<dbReference type="GO" id="GO:0005886">
    <property type="term" value="C:plasma membrane"/>
    <property type="evidence" value="ECO:0007669"/>
    <property type="project" value="UniProtKB-SubCell"/>
</dbReference>
<keyword evidence="5 7" id="KW-0472">Membrane</keyword>
<evidence type="ECO:0000313" key="9">
    <source>
        <dbReference type="Proteomes" id="UP000024842"/>
    </source>
</evidence>
<dbReference type="Proteomes" id="UP000024842">
    <property type="component" value="Unassembled WGS sequence"/>
</dbReference>
<dbReference type="STRING" id="1427503.HE1_00738"/>
<sequence length="291" mass="33608">MILSRSLKIRIKQTRYLIEFAGFMGAVALFRLLGVQRASRVAGKLAQWIGPLLPVHCVGMKNLIQVFPDWSADRRKDVLKKMWFHWGAVCGEYCHLGAFSLKKIQIEGKEGISSFQGRPCIFVSGHFGNFQMISLALKQCGFKVTQVYRQANNPWVDKVMQRFQSQTCHRVVSKENHSVKAIVQALQSNQAVVLLVDQKFSQGPLLPFLGHLAYTTVVPARCAEKYRCPLIPVCAQRLKDGGFKVKFFPPIFYKNSPKETMHCVNQYLEEWVKKHPEQWFWIHKRWPFCYD</sequence>
<dbReference type="GO" id="GO:0009247">
    <property type="term" value="P:glycolipid biosynthetic process"/>
    <property type="evidence" value="ECO:0007669"/>
    <property type="project" value="UniProtKB-ARBA"/>
</dbReference>
<keyword evidence="2" id="KW-1003">Cell membrane</keyword>
<protein>
    <submittedName>
        <fullName evidence="8">Protein Ddg</fullName>
    </submittedName>
</protein>
<evidence type="ECO:0000256" key="4">
    <source>
        <dbReference type="ARBA" id="ARBA00022679"/>
    </source>
</evidence>
<dbReference type="InterPro" id="IPR004960">
    <property type="entry name" value="LipA_acyltrans"/>
</dbReference>
<accession>A0A023DZF8</accession>
<dbReference type="AlphaFoldDB" id="A0A023DZF8"/>
<comment type="caution">
    <text evidence="8">The sequence shown here is derived from an EMBL/GenBank/DDBJ whole genome shotgun (WGS) entry which is preliminary data.</text>
</comment>
<keyword evidence="6" id="KW-0012">Acyltransferase</keyword>
<keyword evidence="9" id="KW-1185">Reference proteome</keyword>
<proteinExistence type="predicted"/>
<gene>
    <name evidence="8" type="ORF">HE1_00738</name>
</gene>
<evidence type="ECO:0000256" key="5">
    <source>
        <dbReference type="ARBA" id="ARBA00023136"/>
    </source>
</evidence>
<dbReference type="PANTHER" id="PTHR30606">
    <property type="entry name" value="LIPID A BIOSYNTHESIS LAUROYL ACYLTRANSFERASE"/>
    <property type="match status" value="1"/>
</dbReference>
<evidence type="ECO:0000313" key="8">
    <source>
        <dbReference type="EMBL" id="GAJ46405.1"/>
    </source>
</evidence>
<feature type="transmembrane region" description="Helical" evidence="7">
    <location>
        <begin position="16"/>
        <end position="34"/>
    </location>
</feature>
<dbReference type="EMBL" id="BAUP01000090">
    <property type="protein sequence ID" value="GAJ46405.1"/>
    <property type="molecule type" value="Genomic_DNA"/>
</dbReference>
<dbReference type="RefSeq" id="WP_278243276.1">
    <property type="nucleotide sequence ID" value="NZ_BAUP01000090.1"/>
</dbReference>
<name>A0A023DZF8_9PROT</name>
<dbReference type="PANTHER" id="PTHR30606:SF10">
    <property type="entry name" value="PHOSPHATIDYLINOSITOL MANNOSIDE ACYLTRANSFERASE"/>
    <property type="match status" value="1"/>
</dbReference>
<keyword evidence="7" id="KW-0812">Transmembrane</keyword>
<dbReference type="CDD" id="cd07984">
    <property type="entry name" value="LPLAT_LABLAT-like"/>
    <property type="match status" value="1"/>
</dbReference>